<keyword evidence="2" id="KW-1185">Reference proteome</keyword>
<dbReference type="EMBL" id="VMQU01000214">
    <property type="protein sequence ID" value="TVS77679.1"/>
    <property type="molecule type" value="Genomic_DNA"/>
</dbReference>
<accession>A0A557WWN5</accession>
<protein>
    <submittedName>
        <fullName evidence="1">Uncharacterized protein</fullName>
    </submittedName>
</protein>
<sequence length="59" mass="6180">MRGVLRTVQGAELDLSTSAGRMVARILGSVARQGSENPHTGQAVTASGECTGRHVRGCW</sequence>
<proteinExistence type="predicted"/>
<evidence type="ECO:0000313" key="2">
    <source>
        <dbReference type="Proteomes" id="UP000320513"/>
    </source>
</evidence>
<name>A0A557WWN5_9MYCO</name>
<dbReference type="OrthoDB" id="4500247at2"/>
<gene>
    <name evidence="1" type="ORF">FPZ47_26510</name>
</gene>
<comment type="caution">
    <text evidence="1">The sequence shown here is derived from an EMBL/GenBank/DDBJ whole genome shotgun (WGS) entry which is preliminary data.</text>
</comment>
<dbReference type="Proteomes" id="UP000320513">
    <property type="component" value="Unassembled WGS sequence"/>
</dbReference>
<reference evidence="1 2" key="1">
    <citation type="submission" date="2019-07" db="EMBL/GenBank/DDBJ databases">
        <title>New Mycobacterium species.</title>
        <authorList>
            <person name="Tortoli E."/>
            <person name="Ghielmetti G."/>
            <person name="Friedel U."/>
            <person name="Trovato A."/>
        </authorList>
    </citation>
    <scope>NUCLEOTIDE SEQUENCE [LARGE SCALE GENOMIC DNA]</scope>
    <source>
        <strain evidence="1 2">16-83</strain>
    </source>
</reference>
<dbReference type="AlphaFoldDB" id="A0A557WWN5"/>
<evidence type="ECO:0000313" key="1">
    <source>
        <dbReference type="EMBL" id="TVS77679.1"/>
    </source>
</evidence>
<organism evidence="1 2">
    <name type="scientific">Mycobacterium helveticum</name>
    <dbReference type="NCBI Taxonomy" id="2592811"/>
    <lineage>
        <taxon>Bacteria</taxon>
        <taxon>Bacillati</taxon>
        <taxon>Actinomycetota</taxon>
        <taxon>Actinomycetes</taxon>
        <taxon>Mycobacteriales</taxon>
        <taxon>Mycobacteriaceae</taxon>
        <taxon>Mycobacterium</taxon>
    </lineage>
</organism>